<evidence type="ECO:0000313" key="20">
    <source>
        <dbReference type="EMBL" id="AWP14926.1"/>
    </source>
</evidence>
<dbReference type="GO" id="GO:0045216">
    <property type="term" value="P:cell-cell junction organization"/>
    <property type="evidence" value="ECO:0007669"/>
    <property type="project" value="TreeGrafter"/>
</dbReference>
<feature type="compositionally biased region" description="Basic residues" evidence="15">
    <location>
        <begin position="1829"/>
        <end position="1838"/>
    </location>
</feature>
<feature type="domain" description="PDZ" evidence="18">
    <location>
        <begin position="843"/>
        <end position="930"/>
    </location>
</feature>
<feature type="region of interest" description="Disordered" evidence="15">
    <location>
        <begin position="1785"/>
        <end position="1926"/>
    </location>
</feature>
<dbReference type="Gene3D" id="3.40.50.300">
    <property type="entry name" value="P-loop containing nucleotide triphosphate hydrolases"/>
    <property type="match status" value="1"/>
</dbReference>
<organism evidence="20 21">
    <name type="scientific">Scophthalmus maximus</name>
    <name type="common">Turbot</name>
    <name type="synonym">Psetta maxima</name>
    <dbReference type="NCBI Taxonomy" id="52904"/>
    <lineage>
        <taxon>Eukaryota</taxon>
        <taxon>Metazoa</taxon>
        <taxon>Chordata</taxon>
        <taxon>Craniata</taxon>
        <taxon>Vertebrata</taxon>
        <taxon>Euteleostomi</taxon>
        <taxon>Actinopterygii</taxon>
        <taxon>Neopterygii</taxon>
        <taxon>Teleostei</taxon>
        <taxon>Neoteleostei</taxon>
        <taxon>Acanthomorphata</taxon>
        <taxon>Carangaria</taxon>
        <taxon>Pleuronectiformes</taxon>
        <taxon>Pleuronectoidei</taxon>
        <taxon>Scophthalmidae</taxon>
        <taxon>Scophthalmus</taxon>
    </lineage>
</organism>
<dbReference type="SMART" id="SM00072">
    <property type="entry name" value="GuKc"/>
    <property type="match status" value="1"/>
</dbReference>
<dbReference type="CDD" id="cd06728">
    <property type="entry name" value="PDZ2_ZO1-like_ds"/>
    <property type="match status" value="1"/>
</dbReference>
<feature type="domain" description="Guanylate kinase-like" evidence="17">
    <location>
        <begin position="1569"/>
        <end position="1737"/>
    </location>
</feature>
<reference evidence="20 21" key="1">
    <citation type="submission" date="2017-12" db="EMBL/GenBank/DDBJ databases">
        <title>Integrating genomic resources of turbot (Scophthalmus maximus) in depth evaluation of genetic and physical mapping variation across individuals.</title>
        <authorList>
            <person name="Martinez P."/>
        </authorList>
    </citation>
    <scope>NUCLEOTIDE SEQUENCE [LARGE SCALE GENOMIC DNA]</scope>
</reference>
<dbReference type="FunFam" id="2.30.42.10:FF:000009">
    <property type="entry name" value="Putative tight junction protein ZO-1"/>
    <property type="match status" value="1"/>
</dbReference>
<keyword evidence="7" id="KW-1003">Cell membrane</keyword>
<evidence type="ECO:0000256" key="2">
    <source>
        <dbReference type="ARBA" id="ARBA00004435"/>
    </source>
</evidence>
<name>A0A2U9CGT7_SCOMX</name>
<feature type="compositionally biased region" description="Basic and acidic residues" evidence="15">
    <location>
        <begin position="1267"/>
        <end position="1295"/>
    </location>
</feature>
<accession>A0A2U9CGT7</accession>
<dbReference type="CDD" id="cd06727">
    <property type="entry name" value="PDZ1_ZO1-like"/>
    <property type="match status" value="1"/>
</dbReference>
<keyword evidence="10" id="KW-0677">Repeat</keyword>
<dbReference type="PROSITE" id="PS50106">
    <property type="entry name" value="PDZ"/>
    <property type="match status" value="3"/>
</dbReference>
<evidence type="ECO:0000256" key="6">
    <source>
        <dbReference type="ARBA" id="ARBA00022443"/>
    </source>
</evidence>
<keyword evidence="14" id="KW-0808">Transferase</keyword>
<dbReference type="SMART" id="SM00330">
    <property type="entry name" value="PIPKc"/>
    <property type="match status" value="1"/>
</dbReference>
<dbReference type="SUPFAM" id="SSF56104">
    <property type="entry name" value="SAICAR synthase-like"/>
    <property type="match status" value="1"/>
</dbReference>
<dbReference type="InterPro" id="IPR005419">
    <property type="entry name" value="ZO-2"/>
</dbReference>
<dbReference type="InterPro" id="IPR027417">
    <property type="entry name" value="P-loop_NTPase"/>
</dbReference>
<feature type="compositionally biased region" description="Basic and acidic residues" evidence="15">
    <location>
        <begin position="449"/>
        <end position="461"/>
    </location>
</feature>
<feature type="domain" description="PDZ" evidence="18">
    <location>
        <begin position="1367"/>
        <end position="1448"/>
    </location>
</feature>
<keyword evidence="14" id="KW-0418">Kinase</keyword>
<feature type="compositionally biased region" description="Low complexity" evidence="15">
    <location>
        <begin position="1875"/>
        <end position="1884"/>
    </location>
</feature>
<evidence type="ECO:0000256" key="15">
    <source>
        <dbReference type="SAM" id="MobiDB-lite"/>
    </source>
</evidence>
<dbReference type="GO" id="GO:0150105">
    <property type="term" value="P:protein localization to cell-cell junction"/>
    <property type="evidence" value="ECO:0007669"/>
    <property type="project" value="TreeGrafter"/>
</dbReference>
<keyword evidence="12" id="KW-0472">Membrane</keyword>
<dbReference type="PRINTS" id="PR01599">
    <property type="entry name" value="ZONOCCLUDNS2"/>
</dbReference>
<dbReference type="Pfam" id="PF07653">
    <property type="entry name" value="SH3_2"/>
    <property type="match status" value="1"/>
</dbReference>
<dbReference type="Gene3D" id="3.30.810.10">
    <property type="entry name" value="2-Layer Sandwich"/>
    <property type="match status" value="1"/>
</dbReference>
<keyword evidence="8" id="KW-0963">Cytoplasm</keyword>
<feature type="compositionally biased region" description="Basic and acidic residues" evidence="15">
    <location>
        <begin position="987"/>
        <end position="1027"/>
    </location>
</feature>
<dbReference type="InterPro" id="IPR001452">
    <property type="entry name" value="SH3_domain"/>
</dbReference>
<dbReference type="PROSITE" id="PS50052">
    <property type="entry name" value="GUANYLATE_KINASE_2"/>
    <property type="match status" value="1"/>
</dbReference>
<evidence type="ECO:0000256" key="7">
    <source>
        <dbReference type="ARBA" id="ARBA00022475"/>
    </source>
</evidence>
<keyword evidence="11" id="KW-0965">Cell junction</keyword>
<proteinExistence type="inferred from homology"/>
<dbReference type="InterPro" id="IPR008145">
    <property type="entry name" value="GK/Ca_channel_bsu"/>
</dbReference>
<dbReference type="CDD" id="cd06729">
    <property type="entry name" value="PDZ3_ZO1-like_domain"/>
    <property type="match status" value="1"/>
</dbReference>
<keyword evidence="14" id="KW-0067">ATP-binding</keyword>
<comment type="similarity">
    <text evidence="4">Belongs to the MAGUK family.</text>
</comment>
<dbReference type="InterPro" id="IPR001478">
    <property type="entry name" value="PDZ"/>
</dbReference>
<dbReference type="GO" id="GO:0005737">
    <property type="term" value="C:cytoplasm"/>
    <property type="evidence" value="ECO:0007669"/>
    <property type="project" value="UniProtKB-SubCell"/>
</dbReference>
<evidence type="ECO:0000256" key="12">
    <source>
        <dbReference type="ARBA" id="ARBA00023136"/>
    </source>
</evidence>
<dbReference type="GO" id="GO:0005886">
    <property type="term" value="C:plasma membrane"/>
    <property type="evidence" value="ECO:0007669"/>
    <property type="project" value="UniProtKB-SubCell"/>
</dbReference>
<feature type="region of interest" description="Disordered" evidence="15">
    <location>
        <begin position="422"/>
        <end position="461"/>
    </location>
</feature>
<evidence type="ECO:0000256" key="14">
    <source>
        <dbReference type="PROSITE-ProRule" id="PRU00781"/>
    </source>
</evidence>
<dbReference type="GO" id="GO:0052742">
    <property type="term" value="F:phosphatidylinositol kinase activity"/>
    <property type="evidence" value="ECO:0007669"/>
    <property type="project" value="InterPro"/>
</dbReference>
<dbReference type="SUPFAM" id="SSF50156">
    <property type="entry name" value="PDZ domain-like"/>
    <property type="match status" value="3"/>
</dbReference>
<feature type="domain" description="PDZ" evidence="18">
    <location>
        <begin position="1157"/>
        <end position="1235"/>
    </location>
</feature>
<feature type="compositionally biased region" description="Basic and acidic residues" evidence="15">
    <location>
        <begin position="1087"/>
        <end position="1131"/>
    </location>
</feature>
<gene>
    <name evidence="20" type="ORF">SMAX5B_015091</name>
</gene>
<evidence type="ECO:0000259" key="18">
    <source>
        <dbReference type="PROSITE" id="PS50106"/>
    </source>
</evidence>
<feature type="compositionally biased region" description="Basic and acidic residues" evidence="15">
    <location>
        <begin position="959"/>
        <end position="979"/>
    </location>
</feature>
<evidence type="ECO:0000313" key="21">
    <source>
        <dbReference type="Proteomes" id="UP000246464"/>
    </source>
</evidence>
<feature type="region of interest" description="Disordered" evidence="15">
    <location>
        <begin position="934"/>
        <end position="1142"/>
    </location>
</feature>
<feature type="compositionally biased region" description="Basic and acidic residues" evidence="15">
    <location>
        <begin position="2002"/>
        <end position="2021"/>
    </location>
</feature>
<evidence type="ECO:0000256" key="11">
    <source>
        <dbReference type="ARBA" id="ARBA00022949"/>
    </source>
</evidence>
<dbReference type="SUPFAM" id="SSF52540">
    <property type="entry name" value="P-loop containing nucleoside triphosphate hydrolases"/>
    <property type="match status" value="1"/>
</dbReference>
<evidence type="ECO:0000256" key="3">
    <source>
        <dbReference type="ARBA" id="ARBA00004496"/>
    </source>
</evidence>
<dbReference type="InterPro" id="IPR002498">
    <property type="entry name" value="PInositol-4-P-4/5-kinase_core"/>
</dbReference>
<dbReference type="FunFam" id="2.30.42.10:FF:000013">
    <property type="entry name" value="Putative tight junction protein ZO-1"/>
    <property type="match status" value="1"/>
</dbReference>
<feature type="region of interest" description="Disordered" evidence="15">
    <location>
        <begin position="1261"/>
        <end position="1313"/>
    </location>
</feature>
<keyword evidence="21" id="KW-1185">Reference proteome</keyword>
<evidence type="ECO:0000256" key="13">
    <source>
        <dbReference type="PROSITE-ProRule" id="PRU00192"/>
    </source>
</evidence>
<feature type="compositionally biased region" description="Basic residues" evidence="15">
    <location>
        <begin position="422"/>
        <end position="434"/>
    </location>
</feature>
<dbReference type="PROSITE" id="PS51455">
    <property type="entry name" value="PIPK"/>
    <property type="match status" value="1"/>
</dbReference>
<evidence type="ECO:0000256" key="5">
    <source>
        <dbReference type="ARBA" id="ARBA00022427"/>
    </source>
</evidence>
<dbReference type="GO" id="GO:0046488">
    <property type="term" value="P:phosphatidylinositol metabolic process"/>
    <property type="evidence" value="ECO:0007669"/>
    <property type="project" value="UniProtKB-UniRule"/>
</dbReference>
<comment type="subcellular location">
    <subcellularLocation>
        <location evidence="2">Cell junction</location>
        <location evidence="2">Tight junction</location>
    </subcellularLocation>
    <subcellularLocation>
        <location evidence="1">Cell membrane</location>
        <topology evidence="1">Peripheral membrane protein</topology>
        <orientation evidence="1">Cytoplasmic side</orientation>
    </subcellularLocation>
    <subcellularLocation>
        <location evidence="3">Cytoplasm</location>
    </subcellularLocation>
</comment>
<feature type="compositionally biased region" description="Pro residues" evidence="15">
    <location>
        <begin position="1849"/>
        <end position="1858"/>
    </location>
</feature>
<dbReference type="GO" id="GO:0005524">
    <property type="term" value="F:ATP binding"/>
    <property type="evidence" value="ECO:0007669"/>
    <property type="project" value="UniProtKB-UniRule"/>
</dbReference>
<dbReference type="PROSITE" id="PS50002">
    <property type="entry name" value="SH3"/>
    <property type="match status" value="1"/>
</dbReference>
<dbReference type="Pfam" id="PF01504">
    <property type="entry name" value="PIP5K"/>
    <property type="match status" value="1"/>
</dbReference>
<dbReference type="GO" id="GO:0090557">
    <property type="term" value="P:establishment of endothelial intestinal barrier"/>
    <property type="evidence" value="ECO:0007669"/>
    <property type="project" value="TreeGrafter"/>
</dbReference>
<dbReference type="SUPFAM" id="SSF50044">
    <property type="entry name" value="SH3-domain"/>
    <property type="match status" value="1"/>
</dbReference>
<feature type="compositionally biased region" description="Basic and acidic residues" evidence="15">
    <location>
        <begin position="1839"/>
        <end position="1848"/>
    </location>
</feature>
<feature type="compositionally biased region" description="Basic and acidic residues" evidence="15">
    <location>
        <begin position="1912"/>
        <end position="1922"/>
    </location>
</feature>
<dbReference type="Pfam" id="PF00595">
    <property type="entry name" value="PDZ"/>
    <property type="match status" value="3"/>
</dbReference>
<dbReference type="InterPro" id="IPR027484">
    <property type="entry name" value="PInositol-4-P-5-kinase_N"/>
</dbReference>
<dbReference type="InterPro" id="IPR036034">
    <property type="entry name" value="PDZ_sf"/>
</dbReference>
<dbReference type="Pfam" id="PF00625">
    <property type="entry name" value="Guanylate_kin"/>
    <property type="match status" value="1"/>
</dbReference>
<evidence type="ECO:0000259" key="16">
    <source>
        <dbReference type="PROSITE" id="PS50002"/>
    </source>
</evidence>
<dbReference type="GO" id="GO:1905605">
    <property type="term" value="P:positive regulation of blood-brain barrier permeability"/>
    <property type="evidence" value="ECO:0007669"/>
    <property type="project" value="TreeGrafter"/>
</dbReference>
<dbReference type="FunFam" id="3.40.50.300:FF:000110">
    <property type="entry name" value="tight junction protein ZO-1 isoform X1"/>
    <property type="match status" value="1"/>
</dbReference>
<feature type="domain" description="SH3" evidence="16">
    <location>
        <begin position="1462"/>
        <end position="1530"/>
    </location>
</feature>
<evidence type="ECO:0000256" key="10">
    <source>
        <dbReference type="ARBA" id="ARBA00022737"/>
    </source>
</evidence>
<dbReference type="Gene3D" id="2.30.30.40">
    <property type="entry name" value="SH3 Domains"/>
    <property type="match status" value="1"/>
</dbReference>
<dbReference type="Gene3D" id="3.30.800.10">
    <property type="entry name" value="Phosphatidylinositol Phosphate Kinase II Beta"/>
    <property type="match status" value="1"/>
</dbReference>
<dbReference type="Gene3D" id="2.30.42.10">
    <property type="match status" value="3"/>
</dbReference>
<feature type="region of interest" description="Disordered" evidence="15">
    <location>
        <begin position="1967"/>
        <end position="2035"/>
    </location>
</feature>
<evidence type="ECO:0000259" key="19">
    <source>
        <dbReference type="PROSITE" id="PS51455"/>
    </source>
</evidence>
<evidence type="ECO:0000256" key="8">
    <source>
        <dbReference type="ARBA" id="ARBA00022490"/>
    </source>
</evidence>
<evidence type="ECO:0000256" key="4">
    <source>
        <dbReference type="ARBA" id="ARBA00007014"/>
    </source>
</evidence>
<dbReference type="FunFam" id="3.30.800.10:FF:000001">
    <property type="entry name" value="phosphatidylinositol 4-phosphate 5-kinase type-1 gamma"/>
    <property type="match status" value="1"/>
</dbReference>
<feature type="domain" description="PIPK" evidence="19">
    <location>
        <begin position="56"/>
        <end position="416"/>
    </location>
</feature>
<sequence>MLSLGLAHLLHGVEENAGQLERRGEQAAAELDGVARSLEGLTKQSSQAGRTHRQPTAAILKGAIQLGISYAVGNLSSKPDRDVLMQDFSVVESVFLPSEGSNLTPAHHYPDFRLKTYAPLAFRYFRELFGIKPDDYLCSMCNEPLIELSNSGASSSWFYLTSDDEFIIKTVQHKEAEFLQKLLPGYYMNLNQNPRTLLPKFYGLYCIQCGGVTVRVVVMNNVLPRAMKMHYKYDLKGSSYKRRASRKERGKSSPTFKDLDLQEMHEGLHFDADTYNALMKTLQRDCRVLESFKIMDYSLLLGIHVLDRKPLGRGSRCDSRRGQRVLYSTALESIQGNVRDPEPVAADDDTLGGIPAKHKDENLLIFLGIIDILQSYRFIKKVEHSWKALVHDGDTVSVHRPSFYADRFLKFMGSTVFKKSHPLRGASSKRKRNSLHAGKSASQEFLSPPREEKAAGKKAQSMDHLDGDFYSSSKQPDLLSRAAVCFVSGLNDEEEDLGNRSLSVDPDCASSSSLLVRQPLSSSHSDHRFVSGMCRSIWLAHELRMDVAQWPRASVGAAASRCRSDTRRKKGCFFFVFASAGARSSRGCCCGEIIYTFIYLFVNLVCFKPPRDTAALLSAGDSAMTRYRHLIRAPGSRASLEGVASPGQPRSEPIQFLENDVRRSDYGCSSSSSRGGGGGCGGRGCVFISVMSREAPELCKSDVLPSALGPSHSLAGTWLFVFLLSSRARKRTSQSRSGRTREPHRSGRFKRMKFKKFITIMQAAMGIVPLNKRELLPPGRKLWRPPGDQPVSDHTSTDLLKCNRRFCWSREAQYLYLRRLSSRSYSAIMMNPVMEETVWEQYTVSLQRDPKMGFGIAVSGGRDNPNEETGETSIVVSDVLQGGPGDGFLFENDRVVQVNAIPMDGATHSFAVQTLRKCGKVAKITVKRPRKVPVNLLNRPSSPDDRVFNNDYNDDYNYDQDRRSVYSGRDHSPERERGGYTDSGYQTHERDHDRRERGRSTERDLSPDRQYRRDGSRGRTLDRERSPERHHRSDHVLNREYSPDRKVDRDHSPDRRYRSERALDREHSPDRRYRSERTLDRGNSPDQRYRRDSPGRGHGRDHSFERGRLPVDPRKYDEPVRRSGSRDRLDRSPSPIALPIPLPRPARDLEPLEKPVNVLLLKNRPNEEYGLRLGSQLFIKEMTSTGLASRDGNLQEGDIILKINGTVTENLSLSDAGKLIEKSRGKLQLVVQRDKQQVLIRVPPMVDSDSELDDISEIESYRSYSPQDDRRGHHSDLSSHSSNERLREKPREDPPNRLAKMGAMPTPFRVPDRAVEDMPPLQAEREEPPQTPPAKPAVVVAAAPKVHAPPRVPLKPSLEDQEVYGPNTVMVRFQKGESVGLRLAGGNDVGIFIAGVQEDSAAEQEGLRTGDQIMKVNSTDFRGMVREDAVLFLLEVPKGEDVTILAQSKPEVYEDILASGRGDSFFIRTHFEYEKEAPQSLPFSRGEIFKVTDTLYDGKLGNWLAIRTDKDNQLLEKGIIPNKSRAEQMSNVQNAARVASGNDRGDFWRLRGQRAAKKKDLRKSREDLTAAPVTTRFPAYERVVLREAGFRRPVVIFGPISDAVNEKLANDMPREFVVAKTEPKDAGSEKSSGVVRLNTIRQIIEQDRHALLDVTPKAVDTLNYTQWYPIVVFLNPDSKQGVKTMRSRIAPGSSRSARKLYEQSVKLRKTYSHLFTATIDLNSANDAWYGAVKDSIQQQQDRAVWVCEGKLEGSEEDLDLHDDRMSYLSAMSADYLSMDSRLTSDYEDTADEGGAYTDNELDETLDEPQPVSAISRSSEPVLPDEKLHSVPRARMRRSGSRERLHRDPSPPPSFVPEPPKVRAQTRTDSTRSYDSHSSSTISSDAVGGNRPLPPPVALSPVVARLSPPAEEQGPRREEDDPANKSFLGKIKAFEKMDHLARAQRILELQEAENARLEIAQKHPDIYAIPVKLPKPNHNRPQPIGSSSNPEPQAPSRPMYSETRAHDDDEAEYRRQLADQTKRGYYNPQKYKDTEL</sequence>
<evidence type="ECO:0000256" key="9">
    <source>
        <dbReference type="ARBA" id="ARBA00022553"/>
    </source>
</evidence>
<keyword evidence="6 13" id="KW-0728">SH3 domain</keyword>
<keyword evidence="5" id="KW-0796">Tight junction</keyword>
<evidence type="ECO:0000256" key="1">
    <source>
        <dbReference type="ARBA" id="ARBA00004413"/>
    </source>
</evidence>
<dbReference type="InterPro" id="IPR027483">
    <property type="entry name" value="PInositol-4-P-4/5-kinase_C_sf"/>
</dbReference>
<dbReference type="PANTHER" id="PTHR13865">
    <property type="entry name" value="TIGHT JUNCTION PROTEIN"/>
    <property type="match status" value="1"/>
</dbReference>
<keyword evidence="14" id="KW-0547">Nucleotide-binding</keyword>
<feature type="compositionally biased region" description="Basic and acidic residues" evidence="15">
    <location>
        <begin position="1034"/>
        <end position="1080"/>
    </location>
</feature>
<evidence type="ECO:0000259" key="17">
    <source>
        <dbReference type="PROSITE" id="PS50052"/>
    </source>
</evidence>
<dbReference type="InterPro" id="IPR036028">
    <property type="entry name" value="SH3-like_dom_sf"/>
</dbReference>
<dbReference type="InterPro" id="IPR005417">
    <property type="entry name" value="ZO"/>
</dbReference>
<dbReference type="EMBL" id="CP026258">
    <property type="protein sequence ID" value="AWP14926.1"/>
    <property type="molecule type" value="Genomic_DNA"/>
</dbReference>
<dbReference type="GO" id="GO:0098609">
    <property type="term" value="P:cell-cell adhesion"/>
    <property type="evidence" value="ECO:0007669"/>
    <property type="project" value="TreeGrafter"/>
</dbReference>
<dbReference type="GO" id="GO:0005923">
    <property type="term" value="C:bicellular tight junction"/>
    <property type="evidence" value="ECO:0007669"/>
    <property type="project" value="UniProtKB-SubCell"/>
</dbReference>
<keyword evidence="9" id="KW-0597">Phosphoprotein</keyword>
<dbReference type="Proteomes" id="UP000246464">
    <property type="component" value="Chromosome 16"/>
</dbReference>
<dbReference type="PRINTS" id="PR01597">
    <property type="entry name" value="ZONOCCLUDNS"/>
</dbReference>
<dbReference type="SMART" id="SM00228">
    <property type="entry name" value="PDZ"/>
    <property type="match status" value="3"/>
</dbReference>
<dbReference type="PANTHER" id="PTHR13865:SF26">
    <property type="entry name" value="TIGHT JUNCTION PROTEIN ZO-2"/>
    <property type="match status" value="1"/>
</dbReference>
<dbReference type="GO" id="GO:0050839">
    <property type="term" value="F:cell adhesion molecule binding"/>
    <property type="evidence" value="ECO:0007669"/>
    <property type="project" value="TreeGrafter"/>
</dbReference>
<dbReference type="InterPro" id="IPR008144">
    <property type="entry name" value="Guanylate_kin-like_dom"/>
</dbReference>
<dbReference type="STRING" id="52904.ENSSMAP00000022668"/>
<protein>
    <submittedName>
        <fullName evidence="20">Putative tight junction protein ZO-2-like</fullName>
    </submittedName>
</protein>